<proteinExistence type="predicted"/>
<dbReference type="EMBL" id="CADEPM010000001">
    <property type="protein sequence ID" value="CAB3398314.1"/>
    <property type="molecule type" value="Genomic_DNA"/>
</dbReference>
<comment type="caution">
    <text evidence="3">The sequence shown here is derived from an EMBL/GenBank/DDBJ whole genome shotgun (WGS) entry which is preliminary data.</text>
</comment>
<evidence type="ECO:0000313" key="4">
    <source>
        <dbReference type="EMBL" id="CAB3398315.1"/>
    </source>
</evidence>
<evidence type="ECO:0000256" key="1">
    <source>
        <dbReference type="SAM" id="SignalP"/>
    </source>
</evidence>
<accession>A0A8S1E3X0</accession>
<feature type="signal peptide" evidence="1">
    <location>
        <begin position="1"/>
        <end position="17"/>
    </location>
</feature>
<dbReference type="PANTHER" id="PTHR31330:SF1">
    <property type="entry name" value="NEMATODE SPECIFIC PEPTIDE FAMILY, GROUP C"/>
    <property type="match status" value="1"/>
</dbReference>
<protein>
    <submittedName>
        <fullName evidence="3">Uncharacterized protein</fullName>
    </submittedName>
</protein>
<dbReference type="PROSITE" id="PS51257">
    <property type="entry name" value="PROKAR_LIPOPROTEIN"/>
    <property type="match status" value="1"/>
</dbReference>
<dbReference type="Pfam" id="PF24977">
    <property type="entry name" value="DUF7772"/>
    <property type="match status" value="1"/>
</dbReference>
<dbReference type="Proteomes" id="UP000494206">
    <property type="component" value="Unassembled WGS sequence"/>
</dbReference>
<organism evidence="3 5">
    <name type="scientific">Caenorhabditis bovis</name>
    <dbReference type="NCBI Taxonomy" id="2654633"/>
    <lineage>
        <taxon>Eukaryota</taxon>
        <taxon>Metazoa</taxon>
        <taxon>Ecdysozoa</taxon>
        <taxon>Nematoda</taxon>
        <taxon>Chromadorea</taxon>
        <taxon>Rhabditida</taxon>
        <taxon>Rhabditina</taxon>
        <taxon>Rhabditomorpha</taxon>
        <taxon>Rhabditoidea</taxon>
        <taxon>Rhabditidae</taxon>
        <taxon>Peloderinae</taxon>
        <taxon>Caenorhabditis</taxon>
    </lineage>
</organism>
<sequence>MLLRIFALLCLVAGVSTVTVTACETFCSYVNGGPSNNYCSPFKSFAAETNRTCFNKCVMNCLTLGGTCRTDPIYKCCLKTTPKKNGNNEFQKSGCNRLYDFILD</sequence>
<dbReference type="PANTHER" id="PTHR31330">
    <property type="entry name" value="NEMATODE SPECIFIC PEPTIDE FAMILY, GROUP C"/>
    <property type="match status" value="1"/>
</dbReference>
<dbReference type="EMBL" id="CADEPM010000001">
    <property type="protein sequence ID" value="CAB3398303.1"/>
    <property type="molecule type" value="Genomic_DNA"/>
</dbReference>
<dbReference type="InterPro" id="IPR056674">
    <property type="entry name" value="DUF7772"/>
</dbReference>
<name>A0A8S1E3X0_9PELO</name>
<keyword evidence="1" id="KW-0732">Signal</keyword>
<evidence type="ECO:0000313" key="2">
    <source>
        <dbReference type="EMBL" id="CAB3398303.1"/>
    </source>
</evidence>
<dbReference type="AlphaFoldDB" id="A0A8S1E3X0"/>
<evidence type="ECO:0000313" key="5">
    <source>
        <dbReference type="Proteomes" id="UP000494206"/>
    </source>
</evidence>
<evidence type="ECO:0000313" key="3">
    <source>
        <dbReference type="EMBL" id="CAB3398314.1"/>
    </source>
</evidence>
<keyword evidence="5" id="KW-1185">Reference proteome</keyword>
<feature type="chain" id="PRO_5036273274" evidence="1">
    <location>
        <begin position="18"/>
        <end position="104"/>
    </location>
</feature>
<dbReference type="OrthoDB" id="5818286at2759"/>
<gene>
    <name evidence="2" type="ORF">CBOVIS_LOCUS1590</name>
    <name evidence="3" type="ORF">CBOVIS_LOCUS1600</name>
    <name evidence="4" type="ORF">CBOVIS_LOCUS1601</name>
</gene>
<dbReference type="EMBL" id="CADEPM010000001">
    <property type="protein sequence ID" value="CAB3398315.1"/>
    <property type="molecule type" value="Genomic_DNA"/>
</dbReference>
<reference evidence="3 5" key="1">
    <citation type="submission" date="2020-04" db="EMBL/GenBank/DDBJ databases">
        <authorList>
            <person name="Laetsch R D."/>
            <person name="Stevens L."/>
            <person name="Kumar S."/>
            <person name="Blaxter L. M."/>
        </authorList>
    </citation>
    <scope>NUCLEOTIDE SEQUENCE [LARGE SCALE GENOMIC DNA]</scope>
</reference>